<dbReference type="EMBL" id="JABSXK010000001">
    <property type="protein sequence ID" value="NRV07626.1"/>
    <property type="molecule type" value="Genomic_DNA"/>
</dbReference>
<proteinExistence type="predicted"/>
<dbReference type="Proteomes" id="UP000821656">
    <property type="component" value="Unassembled WGS sequence"/>
</dbReference>
<accession>A0A9Q5CFB2</accession>
<gene>
    <name evidence="1" type="ORF">DFH45_000589</name>
</gene>
<reference evidence="1" key="1">
    <citation type="submission" date="2020-05" db="EMBL/GenBank/DDBJ databases">
        <title>Genomic insights into acetone-butanol-ethanol (ABE) fermentation by sequencing solventogenic clostridia strains.</title>
        <authorList>
            <person name="Brown S."/>
        </authorList>
    </citation>
    <scope>NUCLEOTIDE SEQUENCE</scope>
    <source>
        <strain evidence="1">DJ126</strain>
    </source>
</reference>
<evidence type="ECO:0000313" key="2">
    <source>
        <dbReference type="Proteomes" id="UP000821656"/>
    </source>
</evidence>
<dbReference type="AlphaFoldDB" id="A0A9Q5CFB2"/>
<dbReference type="RefSeq" id="WP_207715497.1">
    <property type="nucleotide sequence ID" value="NZ_CP016090.1"/>
</dbReference>
<comment type="caution">
    <text evidence="1">The sequence shown here is derived from an EMBL/GenBank/DDBJ whole genome shotgun (WGS) entry which is preliminary data.</text>
</comment>
<organism evidence="1 2">
    <name type="scientific">Clostridium beijerinckii</name>
    <name type="common">Clostridium MP</name>
    <dbReference type="NCBI Taxonomy" id="1520"/>
    <lineage>
        <taxon>Bacteria</taxon>
        <taxon>Bacillati</taxon>
        <taxon>Bacillota</taxon>
        <taxon>Clostridia</taxon>
        <taxon>Eubacteriales</taxon>
        <taxon>Clostridiaceae</taxon>
        <taxon>Clostridium</taxon>
    </lineage>
</organism>
<name>A0A9Q5CFB2_CLOBE</name>
<sequence>MDRHGMSLTELQQSSSLERMFYTASMLVMKKEKMENDIALAKLSNPFLEKKK</sequence>
<protein>
    <submittedName>
        <fullName evidence="1">Uncharacterized protein</fullName>
    </submittedName>
</protein>
<evidence type="ECO:0000313" key="1">
    <source>
        <dbReference type="EMBL" id="NRV07626.1"/>
    </source>
</evidence>